<dbReference type="GO" id="GO:0008270">
    <property type="term" value="F:zinc ion binding"/>
    <property type="evidence" value="ECO:0007669"/>
    <property type="project" value="UniProtKB-KW"/>
</dbReference>
<evidence type="ECO:0000256" key="4">
    <source>
        <dbReference type="ARBA" id="ARBA00022833"/>
    </source>
</evidence>
<dbReference type="PANTHER" id="PTHR46481">
    <property type="entry name" value="ZINC FINGER BED DOMAIN-CONTAINING PROTEIN 4"/>
    <property type="match status" value="1"/>
</dbReference>
<keyword evidence="4" id="KW-0862">Zinc</keyword>
<dbReference type="EMBL" id="CAJVPL010009529">
    <property type="protein sequence ID" value="CAG8678535.1"/>
    <property type="molecule type" value="Genomic_DNA"/>
</dbReference>
<keyword evidence="7" id="KW-1185">Reference proteome</keyword>
<evidence type="ECO:0000256" key="1">
    <source>
        <dbReference type="ARBA" id="ARBA00004123"/>
    </source>
</evidence>
<evidence type="ECO:0000256" key="2">
    <source>
        <dbReference type="ARBA" id="ARBA00022723"/>
    </source>
</evidence>
<sequence length="426" mass="49355">AFEAQENVTVPVVLKKKSFIWKYFIKKNNPSEPGKIMIYSLNLVNGKPCQKTYTAFSSTSNAIQHLASIHAIIEQEKLHIKSIKSGNIKDMLEMQNQQHFLNYLNLNYKLPNEKNLKLLIHQAYDWTEGLMKELLLSSAKYISLTTDLWTSRVKQEYIGITASFMNSDFKIYDILLKLEYLSYPHTAEYIRDKIQLIIEKWSLQKKVIAIVTDNRSNMIKAILYLNNITRIPCTAHTLQLAIGKGLALVLVFISRAKCLNQFFTYPKQIERLQTIQTSLNYPKILGVVCDDSTIRKDEHCLKKINFTDDEWIFMKYLVNLLELFEEATIFLSSSIYATLSLMHPIISELQKVFEDKTLLVLSEAIDFAIDTIILDNEDEQEFVEQQENDEEKVINPITQNYVQINQPMITEGVIERIKSIIVQALH</sequence>
<dbReference type="Proteomes" id="UP000789831">
    <property type="component" value="Unassembled WGS sequence"/>
</dbReference>
<protein>
    <submittedName>
        <fullName evidence="6">12202_t:CDS:1</fullName>
    </submittedName>
</protein>
<name>A0A9N9HJD5_9GLOM</name>
<reference evidence="6" key="1">
    <citation type="submission" date="2021-06" db="EMBL/GenBank/DDBJ databases">
        <authorList>
            <person name="Kallberg Y."/>
            <person name="Tangrot J."/>
            <person name="Rosling A."/>
        </authorList>
    </citation>
    <scope>NUCLEOTIDE SEQUENCE</scope>
    <source>
        <strain evidence="6">MT106</strain>
    </source>
</reference>
<dbReference type="PANTHER" id="PTHR46481:SF10">
    <property type="entry name" value="ZINC FINGER BED DOMAIN-CONTAINING PROTEIN 39"/>
    <property type="match status" value="1"/>
</dbReference>
<evidence type="ECO:0000256" key="3">
    <source>
        <dbReference type="ARBA" id="ARBA00022771"/>
    </source>
</evidence>
<organism evidence="6 7">
    <name type="scientific">Ambispora gerdemannii</name>
    <dbReference type="NCBI Taxonomy" id="144530"/>
    <lineage>
        <taxon>Eukaryota</taxon>
        <taxon>Fungi</taxon>
        <taxon>Fungi incertae sedis</taxon>
        <taxon>Mucoromycota</taxon>
        <taxon>Glomeromycotina</taxon>
        <taxon>Glomeromycetes</taxon>
        <taxon>Archaeosporales</taxon>
        <taxon>Ambisporaceae</taxon>
        <taxon>Ambispora</taxon>
    </lineage>
</organism>
<dbReference type="GO" id="GO:0005634">
    <property type="term" value="C:nucleus"/>
    <property type="evidence" value="ECO:0007669"/>
    <property type="project" value="UniProtKB-SubCell"/>
</dbReference>
<proteinExistence type="predicted"/>
<dbReference type="InterPro" id="IPR012337">
    <property type="entry name" value="RNaseH-like_sf"/>
</dbReference>
<feature type="non-terminal residue" evidence="6">
    <location>
        <position position="426"/>
    </location>
</feature>
<gene>
    <name evidence="6" type="ORF">AGERDE_LOCUS12567</name>
</gene>
<evidence type="ECO:0000313" key="6">
    <source>
        <dbReference type="EMBL" id="CAG8678535.1"/>
    </source>
</evidence>
<accession>A0A9N9HJD5</accession>
<dbReference type="OrthoDB" id="2437017at2759"/>
<evidence type="ECO:0000313" key="7">
    <source>
        <dbReference type="Proteomes" id="UP000789831"/>
    </source>
</evidence>
<dbReference type="SUPFAM" id="SSF53098">
    <property type="entry name" value="Ribonuclease H-like"/>
    <property type="match status" value="1"/>
</dbReference>
<keyword evidence="2" id="KW-0479">Metal-binding</keyword>
<dbReference type="AlphaFoldDB" id="A0A9N9HJD5"/>
<evidence type="ECO:0000256" key="5">
    <source>
        <dbReference type="ARBA" id="ARBA00023242"/>
    </source>
</evidence>
<dbReference type="InterPro" id="IPR052035">
    <property type="entry name" value="ZnF_BED_domain_contain"/>
</dbReference>
<comment type="subcellular location">
    <subcellularLocation>
        <location evidence="1">Nucleus</location>
    </subcellularLocation>
</comment>
<comment type="caution">
    <text evidence="6">The sequence shown here is derived from an EMBL/GenBank/DDBJ whole genome shotgun (WGS) entry which is preliminary data.</text>
</comment>
<keyword evidence="5" id="KW-0539">Nucleus</keyword>
<keyword evidence="3" id="KW-0863">Zinc-finger</keyword>